<accession>A0ABX8H1G4</accession>
<dbReference type="EMBL" id="CP076129">
    <property type="protein sequence ID" value="QWG09473.1"/>
    <property type="molecule type" value="Genomic_DNA"/>
</dbReference>
<dbReference type="Proteomes" id="UP000682802">
    <property type="component" value="Chromosome 2"/>
</dbReference>
<reference evidence="1 2" key="1">
    <citation type="submission" date="2021-05" db="EMBL/GenBank/DDBJ databases">
        <title>Comparative genomic studies on the polysaccharide-degrading batcterial strains of the Flammeovirga genus.</title>
        <authorList>
            <person name="Zewei F."/>
            <person name="Zheng Z."/>
            <person name="Yu L."/>
            <person name="Ruyue G."/>
            <person name="Yanhong M."/>
            <person name="Yuanyuan C."/>
            <person name="Jingyan G."/>
            <person name="Wenjun H."/>
        </authorList>
    </citation>
    <scope>NUCLEOTIDE SEQUENCE [LARGE SCALE GENOMIC DNA]</scope>
    <source>
        <strain evidence="1 2">YS10</strain>
    </source>
</reference>
<sequence>MKTLFTILFLISVQFSSFSQRVIVDNNGGENTDYLNLQIAINNANHGDSIIVRPSEVSYGEIAISKHIVLLSEDIVLKNEKLNTTRIEKLILENISYDKSDASNSTICGFEIHKLEAISDPDNSVKNITFVKNRLKNKPQIKDIKTWIITQNTRIY</sequence>
<name>A0ABX8H1G4_9BACT</name>
<evidence type="ECO:0000313" key="2">
    <source>
        <dbReference type="Proteomes" id="UP000682802"/>
    </source>
</evidence>
<evidence type="ECO:0000313" key="1">
    <source>
        <dbReference type="EMBL" id="QWG09473.1"/>
    </source>
</evidence>
<dbReference type="SUPFAM" id="SSF51126">
    <property type="entry name" value="Pectin lyase-like"/>
    <property type="match status" value="1"/>
</dbReference>
<keyword evidence="2" id="KW-1185">Reference proteome</keyword>
<dbReference type="Gene3D" id="2.160.20.10">
    <property type="entry name" value="Single-stranded right-handed beta-helix, Pectin lyase-like"/>
    <property type="match status" value="1"/>
</dbReference>
<gene>
    <name evidence="1" type="ORF">KM029_22975</name>
</gene>
<organism evidence="1 2">
    <name type="scientific">Flammeovirga kamogawensis</name>
    <dbReference type="NCBI Taxonomy" id="373891"/>
    <lineage>
        <taxon>Bacteria</taxon>
        <taxon>Pseudomonadati</taxon>
        <taxon>Bacteroidota</taxon>
        <taxon>Cytophagia</taxon>
        <taxon>Cytophagales</taxon>
        <taxon>Flammeovirgaceae</taxon>
        <taxon>Flammeovirga</taxon>
    </lineage>
</organism>
<dbReference type="RefSeq" id="WP_144076146.1">
    <property type="nucleotide sequence ID" value="NZ_CP076129.1"/>
</dbReference>
<dbReference type="InterPro" id="IPR012334">
    <property type="entry name" value="Pectin_lyas_fold"/>
</dbReference>
<dbReference type="InterPro" id="IPR011050">
    <property type="entry name" value="Pectin_lyase_fold/virulence"/>
</dbReference>
<protein>
    <recommendedName>
        <fullName evidence="3">Pectate lyase superfamily protein domain-containing protein</fullName>
    </recommendedName>
</protein>
<proteinExistence type="predicted"/>
<evidence type="ECO:0008006" key="3">
    <source>
        <dbReference type="Google" id="ProtNLM"/>
    </source>
</evidence>